<dbReference type="SUPFAM" id="SSF53098">
    <property type="entry name" value="Ribonuclease H-like"/>
    <property type="match status" value="1"/>
</dbReference>
<evidence type="ECO:0000259" key="1">
    <source>
        <dbReference type="PROSITE" id="PS50879"/>
    </source>
</evidence>
<dbReference type="EMBL" id="JBBPBN010000004">
    <property type="protein sequence ID" value="KAK9042194.1"/>
    <property type="molecule type" value="Genomic_DNA"/>
</dbReference>
<evidence type="ECO:0000313" key="3">
    <source>
        <dbReference type="Proteomes" id="UP001396334"/>
    </source>
</evidence>
<protein>
    <recommendedName>
        <fullName evidence="1">RNase H type-1 domain-containing protein</fullName>
    </recommendedName>
</protein>
<gene>
    <name evidence="2" type="ORF">V6N11_017273</name>
</gene>
<dbReference type="CDD" id="cd06222">
    <property type="entry name" value="RNase_H_like"/>
    <property type="match status" value="1"/>
</dbReference>
<proteinExistence type="predicted"/>
<accession>A0ABR2TXS9</accession>
<evidence type="ECO:0000313" key="2">
    <source>
        <dbReference type="EMBL" id="KAK9042194.1"/>
    </source>
</evidence>
<keyword evidence="3" id="KW-1185">Reference proteome</keyword>
<comment type="caution">
    <text evidence="2">The sequence shown here is derived from an EMBL/GenBank/DDBJ whole genome shotgun (WGS) entry which is preliminary data.</text>
</comment>
<reference evidence="2 3" key="1">
    <citation type="journal article" date="2024" name="G3 (Bethesda)">
        <title>Genome assembly of Hibiscus sabdariffa L. provides insights into metabolisms of medicinal natural products.</title>
        <authorList>
            <person name="Kim T."/>
        </authorList>
    </citation>
    <scope>NUCLEOTIDE SEQUENCE [LARGE SCALE GENOMIC DNA]</scope>
    <source>
        <strain evidence="2">TK-2024</strain>
        <tissue evidence="2">Old leaves</tissue>
    </source>
</reference>
<dbReference type="PROSITE" id="PS50879">
    <property type="entry name" value="RNASE_H_1"/>
    <property type="match status" value="1"/>
</dbReference>
<dbReference type="Pfam" id="PF13456">
    <property type="entry name" value="RVT_3"/>
    <property type="match status" value="1"/>
</dbReference>
<dbReference type="PANTHER" id="PTHR47723">
    <property type="entry name" value="OS05G0353850 PROTEIN"/>
    <property type="match status" value="1"/>
</dbReference>
<dbReference type="InterPro" id="IPR044730">
    <property type="entry name" value="RNase_H-like_dom_plant"/>
</dbReference>
<feature type="domain" description="RNase H type-1" evidence="1">
    <location>
        <begin position="156"/>
        <end position="281"/>
    </location>
</feature>
<organism evidence="2 3">
    <name type="scientific">Hibiscus sabdariffa</name>
    <name type="common">roselle</name>
    <dbReference type="NCBI Taxonomy" id="183260"/>
    <lineage>
        <taxon>Eukaryota</taxon>
        <taxon>Viridiplantae</taxon>
        <taxon>Streptophyta</taxon>
        <taxon>Embryophyta</taxon>
        <taxon>Tracheophyta</taxon>
        <taxon>Spermatophyta</taxon>
        <taxon>Magnoliopsida</taxon>
        <taxon>eudicotyledons</taxon>
        <taxon>Gunneridae</taxon>
        <taxon>Pentapetalae</taxon>
        <taxon>rosids</taxon>
        <taxon>malvids</taxon>
        <taxon>Malvales</taxon>
        <taxon>Malvaceae</taxon>
        <taxon>Malvoideae</taxon>
        <taxon>Hibiscus</taxon>
    </lineage>
</organism>
<dbReference type="PANTHER" id="PTHR47723:SF19">
    <property type="entry name" value="POLYNUCLEOTIDYL TRANSFERASE, RIBONUCLEASE H-LIKE SUPERFAMILY PROTEIN"/>
    <property type="match status" value="1"/>
</dbReference>
<dbReference type="InterPro" id="IPR002156">
    <property type="entry name" value="RNaseH_domain"/>
</dbReference>
<dbReference type="InterPro" id="IPR012337">
    <property type="entry name" value="RNaseH-like_sf"/>
</dbReference>
<sequence>MQARNVLTILDLFGSFSRHRVSQRKPQVYFSPNCDDTKCASISSLLGFQRVDTLGKYLGTPIIHGRQRCMDIEFILEEMCSRLSAWTAQTLSMEGRVTLAKLGPLRDHLQHLGPAGDTLSFSDLNDDHGYWDVQKLDGELKNGCALIFLPTIRCCLMGWLCLNVDGLVSNVTNYGTTRGLFRDSGRHWLQGFHKALGVTTSLQAELWSILLGLQVTWTNGFCSLFIQLDSLQAIQLIQDHTTASSSNPIVHAIHESTRRAWQTMFRWVPREANQAADALAK</sequence>
<dbReference type="InterPro" id="IPR036397">
    <property type="entry name" value="RNaseH_sf"/>
</dbReference>
<dbReference type="Gene3D" id="3.30.420.10">
    <property type="entry name" value="Ribonuclease H-like superfamily/Ribonuclease H"/>
    <property type="match status" value="1"/>
</dbReference>
<dbReference type="InterPro" id="IPR053151">
    <property type="entry name" value="RNase_H-like"/>
</dbReference>
<dbReference type="Proteomes" id="UP001396334">
    <property type="component" value="Unassembled WGS sequence"/>
</dbReference>
<name>A0ABR2TXS9_9ROSI</name>